<sequence length="116" mass="13037">MSGNEKFVDSIFNEALEDNFLRYKNSLTKAPDEGVDVYAKARRALSSLSDEDKEAIFDFFKITITDTASIILGTIDGSHFPPGIDDDFKLIYGDEEIQGDLQDLFIEKAEDKGIYN</sequence>
<dbReference type="GeneID" id="66564178"/>
<evidence type="ECO:0000313" key="2">
    <source>
        <dbReference type="Proteomes" id="UP000231901"/>
    </source>
</evidence>
<accession>A0A2K8QJZ2</accession>
<evidence type="ECO:0000313" key="1">
    <source>
        <dbReference type="EMBL" id="ATZ93829.1"/>
    </source>
</evidence>
<reference evidence="2" key="1">
    <citation type="journal article" date="2018" name="Genome Announc.">
        <title>Complete genome sequence of a Dickeya fangzhongdai type strain causing bleeding canker of pear tree trunks.</title>
        <authorList>
            <person name="Zhao Y."/>
            <person name="Tian Y."/>
            <person name="Li X."/>
            <person name="Hu B."/>
        </authorList>
    </citation>
    <scope>NUCLEOTIDE SEQUENCE [LARGE SCALE GENOMIC DNA]</scope>
    <source>
        <strain evidence="2">DSM 101947</strain>
    </source>
</reference>
<name>A0A2K8QJZ2_9GAMM</name>
<dbReference type="KEGG" id="dfn:CVE23_07475"/>
<organism evidence="1 2">
    <name type="scientific">Dickeya fangzhongdai</name>
    <dbReference type="NCBI Taxonomy" id="1778540"/>
    <lineage>
        <taxon>Bacteria</taxon>
        <taxon>Pseudomonadati</taxon>
        <taxon>Pseudomonadota</taxon>
        <taxon>Gammaproteobacteria</taxon>
        <taxon>Enterobacterales</taxon>
        <taxon>Pectobacteriaceae</taxon>
        <taxon>Dickeya</taxon>
    </lineage>
</organism>
<gene>
    <name evidence="1" type="ORF">CVE23_07475</name>
</gene>
<proteinExistence type="predicted"/>
<dbReference type="AlphaFoldDB" id="A0A2K8QJZ2"/>
<dbReference type="RefSeq" id="WP_100849207.1">
    <property type="nucleotide sequence ID" value="NZ_BMJF01000034.1"/>
</dbReference>
<dbReference type="Proteomes" id="UP000231901">
    <property type="component" value="Chromosome"/>
</dbReference>
<keyword evidence="2" id="KW-1185">Reference proteome</keyword>
<dbReference type="EMBL" id="CP025003">
    <property type="protein sequence ID" value="ATZ93829.1"/>
    <property type="molecule type" value="Genomic_DNA"/>
</dbReference>
<protein>
    <submittedName>
        <fullName evidence="1">Uncharacterized protein</fullName>
    </submittedName>
</protein>